<keyword evidence="6" id="KW-0067">ATP-binding</keyword>
<dbReference type="InterPro" id="IPR003593">
    <property type="entry name" value="AAA+_ATPase"/>
</dbReference>
<gene>
    <name evidence="12" type="ORF">GSLYS_00010004001</name>
</gene>
<dbReference type="EMBL" id="CAXITT010000220">
    <property type="protein sequence ID" value="CAL1536091.1"/>
    <property type="molecule type" value="Genomic_DNA"/>
</dbReference>
<dbReference type="Proteomes" id="UP001497497">
    <property type="component" value="Unassembled WGS sequence"/>
</dbReference>
<evidence type="ECO:0000256" key="2">
    <source>
        <dbReference type="ARBA" id="ARBA00007577"/>
    </source>
</evidence>
<protein>
    <recommendedName>
        <fullName evidence="14">p-glycoprotein</fullName>
    </recommendedName>
</protein>
<dbReference type="InterPro" id="IPR011527">
    <property type="entry name" value="ABC1_TM_dom"/>
</dbReference>
<organism evidence="12 13">
    <name type="scientific">Lymnaea stagnalis</name>
    <name type="common">Great pond snail</name>
    <name type="synonym">Helix stagnalis</name>
    <dbReference type="NCBI Taxonomy" id="6523"/>
    <lineage>
        <taxon>Eukaryota</taxon>
        <taxon>Metazoa</taxon>
        <taxon>Spiralia</taxon>
        <taxon>Lophotrochozoa</taxon>
        <taxon>Mollusca</taxon>
        <taxon>Gastropoda</taxon>
        <taxon>Heterobranchia</taxon>
        <taxon>Euthyneura</taxon>
        <taxon>Panpulmonata</taxon>
        <taxon>Hygrophila</taxon>
        <taxon>Lymnaeoidea</taxon>
        <taxon>Lymnaeidae</taxon>
        <taxon>Lymnaea</taxon>
    </lineage>
</organism>
<evidence type="ECO:0000256" key="4">
    <source>
        <dbReference type="ARBA" id="ARBA00022692"/>
    </source>
</evidence>
<proteinExistence type="inferred from homology"/>
<dbReference type="SUPFAM" id="SSF90123">
    <property type="entry name" value="ABC transporter transmembrane region"/>
    <property type="match status" value="1"/>
</dbReference>
<sequence length="513" mass="56691">LTFSGISLCVFMCGSVNMALFMITAQRQVNRLRLKFYRNVLRQEISWFHDNKTGDLGVKLTEDVNIVHRAIEKNVPLLTQWSVTCLASIVISIIYGWKLSLVMLALSPVLCAFMFFSNKVVEIICRANSQERDAYGSAGTVSEEVFSNIRTVVALSGEEKEADRYFDCLKKARGFGVKKGIISGLRQGLQWGDAFFGYALGFYYGGVLVRSGEYSVSQMMTVSILLCLIKICMYTIEQIINIFNDTSPFICLQKSTIDSSSTEGLTPQTMSGTIEFKNVTFAYPSRLEVKVLNDLNLTLSKGQTVALVGASGCGKSTVVQLILRFYDPIQGQLCIDGHNIKDLNIKWLRRHIGFVSQEPVLFATTITENIRFGREDATMEEIIEASKKANAYDFIMALPLQFETYVGEQGAQLSGGQKQRLAIARALVKDPKILLLDEATSALDTESESIVQDALEKASQGRTTIIIAHRLSTIRNADVILAFSGGCVAEQGTHDELMARGGIYTQLVALQVG</sequence>
<dbReference type="CDD" id="cd03249">
    <property type="entry name" value="ABC_MTABC3_MDL1_MDL2"/>
    <property type="match status" value="1"/>
</dbReference>
<keyword evidence="5" id="KW-0547">Nucleotide-binding</keyword>
<name>A0AAV2HPR1_LYMST</name>
<feature type="non-terminal residue" evidence="12">
    <location>
        <position position="1"/>
    </location>
</feature>
<keyword evidence="4 9" id="KW-0812">Transmembrane</keyword>
<evidence type="ECO:0000259" key="11">
    <source>
        <dbReference type="PROSITE" id="PS50929"/>
    </source>
</evidence>
<dbReference type="GO" id="GO:0005524">
    <property type="term" value="F:ATP binding"/>
    <property type="evidence" value="ECO:0007669"/>
    <property type="project" value="UniProtKB-KW"/>
</dbReference>
<dbReference type="Gene3D" id="1.20.1560.10">
    <property type="entry name" value="ABC transporter type 1, transmembrane domain"/>
    <property type="match status" value="1"/>
</dbReference>
<evidence type="ECO:0000256" key="6">
    <source>
        <dbReference type="ARBA" id="ARBA00022840"/>
    </source>
</evidence>
<evidence type="ECO:0000256" key="8">
    <source>
        <dbReference type="ARBA" id="ARBA00023136"/>
    </source>
</evidence>
<accession>A0AAV2HPR1</accession>
<dbReference type="InterPro" id="IPR017871">
    <property type="entry name" value="ABC_transporter-like_CS"/>
</dbReference>
<evidence type="ECO:0000256" key="7">
    <source>
        <dbReference type="ARBA" id="ARBA00022989"/>
    </source>
</evidence>
<evidence type="ECO:0000256" key="5">
    <source>
        <dbReference type="ARBA" id="ARBA00022741"/>
    </source>
</evidence>
<keyword evidence="8 9" id="KW-0472">Membrane</keyword>
<dbReference type="InterPro" id="IPR003439">
    <property type="entry name" value="ABC_transporter-like_ATP-bd"/>
</dbReference>
<evidence type="ECO:0000256" key="9">
    <source>
        <dbReference type="SAM" id="Phobius"/>
    </source>
</evidence>
<feature type="transmembrane region" description="Helical" evidence="9">
    <location>
        <begin position="101"/>
        <end position="121"/>
    </location>
</feature>
<evidence type="ECO:0000313" key="13">
    <source>
        <dbReference type="Proteomes" id="UP001497497"/>
    </source>
</evidence>
<dbReference type="SMART" id="SM00382">
    <property type="entry name" value="AAA"/>
    <property type="match status" value="1"/>
</dbReference>
<comment type="similarity">
    <text evidence="2">Belongs to the ABC transporter superfamily. ABCB family. Multidrug resistance exporter (TC 3.A.1.201) subfamily.</text>
</comment>
<dbReference type="PANTHER" id="PTHR43394:SF27">
    <property type="entry name" value="ATP-DEPENDENT TRANSLOCASE ABCB1-LIKE"/>
    <property type="match status" value="1"/>
</dbReference>
<dbReference type="CDD" id="cd18577">
    <property type="entry name" value="ABC_6TM_Pgp_ABCB1_D1_like"/>
    <property type="match status" value="1"/>
</dbReference>
<dbReference type="AlphaFoldDB" id="A0AAV2HPR1"/>
<evidence type="ECO:0000256" key="3">
    <source>
        <dbReference type="ARBA" id="ARBA00022448"/>
    </source>
</evidence>
<reference evidence="12 13" key="1">
    <citation type="submission" date="2024-04" db="EMBL/GenBank/DDBJ databases">
        <authorList>
            <consortium name="Genoscope - CEA"/>
            <person name="William W."/>
        </authorList>
    </citation>
    <scope>NUCLEOTIDE SEQUENCE [LARGE SCALE GENOMIC DNA]</scope>
</reference>
<keyword evidence="13" id="KW-1185">Reference proteome</keyword>
<dbReference type="InterPro" id="IPR027417">
    <property type="entry name" value="P-loop_NTPase"/>
</dbReference>
<evidence type="ECO:0000256" key="1">
    <source>
        <dbReference type="ARBA" id="ARBA00004141"/>
    </source>
</evidence>
<dbReference type="InterPro" id="IPR036640">
    <property type="entry name" value="ABC1_TM_sf"/>
</dbReference>
<evidence type="ECO:0000259" key="10">
    <source>
        <dbReference type="PROSITE" id="PS50893"/>
    </source>
</evidence>
<feature type="domain" description="ABC transmembrane type-1" evidence="11">
    <location>
        <begin position="1"/>
        <end position="245"/>
    </location>
</feature>
<dbReference type="Gene3D" id="3.40.50.300">
    <property type="entry name" value="P-loop containing nucleotide triphosphate hydrolases"/>
    <property type="match status" value="1"/>
</dbReference>
<feature type="domain" description="ABC transporter" evidence="10">
    <location>
        <begin position="274"/>
        <end position="510"/>
    </location>
</feature>
<dbReference type="PROSITE" id="PS00211">
    <property type="entry name" value="ABC_TRANSPORTER_1"/>
    <property type="match status" value="1"/>
</dbReference>
<dbReference type="Pfam" id="PF00005">
    <property type="entry name" value="ABC_tran"/>
    <property type="match status" value="1"/>
</dbReference>
<comment type="caution">
    <text evidence="12">The sequence shown here is derived from an EMBL/GenBank/DDBJ whole genome shotgun (WGS) entry which is preliminary data.</text>
</comment>
<dbReference type="GO" id="GO:0016887">
    <property type="term" value="F:ATP hydrolysis activity"/>
    <property type="evidence" value="ECO:0007669"/>
    <property type="project" value="InterPro"/>
</dbReference>
<dbReference type="FunFam" id="3.40.50.300:FF:000205">
    <property type="entry name" value="ABC transporter B family member 4"/>
    <property type="match status" value="1"/>
</dbReference>
<evidence type="ECO:0000313" key="12">
    <source>
        <dbReference type="EMBL" id="CAL1536091.1"/>
    </source>
</evidence>
<dbReference type="GO" id="GO:0005743">
    <property type="term" value="C:mitochondrial inner membrane"/>
    <property type="evidence" value="ECO:0007669"/>
    <property type="project" value="TreeGrafter"/>
</dbReference>
<dbReference type="PANTHER" id="PTHR43394">
    <property type="entry name" value="ATP-DEPENDENT PERMEASE MDL1, MITOCHONDRIAL"/>
    <property type="match status" value="1"/>
</dbReference>
<evidence type="ECO:0008006" key="14">
    <source>
        <dbReference type="Google" id="ProtNLM"/>
    </source>
</evidence>
<dbReference type="GO" id="GO:0090374">
    <property type="term" value="P:oligopeptide export from mitochondrion"/>
    <property type="evidence" value="ECO:0007669"/>
    <property type="project" value="TreeGrafter"/>
</dbReference>
<comment type="subcellular location">
    <subcellularLocation>
        <location evidence="1">Membrane</location>
        <topology evidence="1">Multi-pass membrane protein</topology>
    </subcellularLocation>
</comment>
<dbReference type="SUPFAM" id="SSF52540">
    <property type="entry name" value="P-loop containing nucleoside triphosphate hydrolases"/>
    <property type="match status" value="1"/>
</dbReference>
<dbReference type="Pfam" id="PF00664">
    <property type="entry name" value="ABC_membrane"/>
    <property type="match status" value="1"/>
</dbReference>
<dbReference type="GO" id="GO:0015421">
    <property type="term" value="F:ABC-type oligopeptide transporter activity"/>
    <property type="evidence" value="ECO:0007669"/>
    <property type="project" value="TreeGrafter"/>
</dbReference>
<feature type="transmembrane region" description="Helical" evidence="9">
    <location>
        <begin position="6"/>
        <end position="25"/>
    </location>
</feature>
<dbReference type="PROSITE" id="PS50893">
    <property type="entry name" value="ABC_TRANSPORTER_2"/>
    <property type="match status" value="1"/>
</dbReference>
<keyword evidence="7 9" id="KW-1133">Transmembrane helix</keyword>
<dbReference type="InterPro" id="IPR039421">
    <property type="entry name" value="Type_1_exporter"/>
</dbReference>
<keyword evidence="3" id="KW-0813">Transport</keyword>
<dbReference type="PROSITE" id="PS50929">
    <property type="entry name" value="ABC_TM1F"/>
    <property type="match status" value="1"/>
</dbReference>